<dbReference type="GO" id="GO:0005952">
    <property type="term" value="C:cAMP-dependent protein kinase complex"/>
    <property type="evidence" value="ECO:0007669"/>
    <property type="project" value="TreeGrafter"/>
</dbReference>
<dbReference type="InterPro" id="IPR011009">
    <property type="entry name" value="Kinase-like_dom_sf"/>
</dbReference>
<feature type="domain" description="Protein kinase" evidence="6">
    <location>
        <begin position="1"/>
        <end position="139"/>
    </location>
</feature>
<dbReference type="PANTHER" id="PTHR24353:SF37">
    <property type="entry name" value="CAMP-DEPENDENT PROTEIN KINASE CATALYTIC SUBUNIT PRKX"/>
    <property type="match status" value="1"/>
</dbReference>
<keyword evidence="2" id="KW-0808">Transferase</keyword>
<proteinExistence type="predicted"/>
<dbReference type="PANTHER" id="PTHR24353">
    <property type="entry name" value="CYCLIC NUCLEOTIDE-DEPENDENT PROTEIN KINASE"/>
    <property type="match status" value="1"/>
</dbReference>
<keyword evidence="8" id="KW-1185">Reference proteome</keyword>
<evidence type="ECO:0000313" key="8">
    <source>
        <dbReference type="Proteomes" id="UP000762676"/>
    </source>
</evidence>
<keyword evidence="3" id="KW-0547">Nucleotide-binding</keyword>
<dbReference type="Proteomes" id="UP000762676">
    <property type="component" value="Unassembled WGS sequence"/>
</dbReference>
<dbReference type="GO" id="GO:0004691">
    <property type="term" value="F:cAMP-dependent protein kinase activity"/>
    <property type="evidence" value="ECO:0007669"/>
    <property type="project" value="TreeGrafter"/>
</dbReference>
<dbReference type="AlphaFoldDB" id="A0AAV4JF96"/>
<sequence length="190" mass="22040">MHRSLSAENIAVDTEGHIVLFDLSFVTFLQKTDLTLFDGPPYDFLAPEMVKGEMYTKNVDWWALGVLIYFCMHKRMPFAASDYVDTLFKIIQFQPAFVEKIDHDDLKDLCKLVRKIYTKITESAREQKQRTSSLTLPYFGFRKEESAPTQSVHSDILCETEIDYNQDFQLVFVDQKNLPRSQQGHTVEGP</sequence>
<evidence type="ECO:0000259" key="6">
    <source>
        <dbReference type="PROSITE" id="PS50011"/>
    </source>
</evidence>
<evidence type="ECO:0000313" key="7">
    <source>
        <dbReference type="EMBL" id="GFS20122.1"/>
    </source>
</evidence>
<comment type="caution">
    <text evidence="7">The sequence shown here is derived from an EMBL/GenBank/DDBJ whole genome shotgun (WGS) entry which is preliminary data.</text>
</comment>
<accession>A0AAV4JF96</accession>
<evidence type="ECO:0000256" key="5">
    <source>
        <dbReference type="ARBA" id="ARBA00022840"/>
    </source>
</evidence>
<evidence type="ECO:0000256" key="2">
    <source>
        <dbReference type="ARBA" id="ARBA00022679"/>
    </source>
</evidence>
<gene>
    <name evidence="7" type="ORF">ElyMa_005049000</name>
</gene>
<dbReference type="SUPFAM" id="SSF56112">
    <property type="entry name" value="Protein kinase-like (PK-like)"/>
    <property type="match status" value="1"/>
</dbReference>
<dbReference type="InterPro" id="IPR000719">
    <property type="entry name" value="Prot_kinase_dom"/>
</dbReference>
<dbReference type="EMBL" id="BMAT01010094">
    <property type="protein sequence ID" value="GFS20122.1"/>
    <property type="molecule type" value="Genomic_DNA"/>
</dbReference>
<evidence type="ECO:0000256" key="3">
    <source>
        <dbReference type="ARBA" id="ARBA00022741"/>
    </source>
</evidence>
<keyword evidence="1" id="KW-0723">Serine/threonine-protein kinase</keyword>
<dbReference type="PROSITE" id="PS50011">
    <property type="entry name" value="PROTEIN_KINASE_DOM"/>
    <property type="match status" value="1"/>
</dbReference>
<keyword evidence="5" id="KW-0067">ATP-binding</keyword>
<organism evidence="7 8">
    <name type="scientific">Elysia marginata</name>
    <dbReference type="NCBI Taxonomy" id="1093978"/>
    <lineage>
        <taxon>Eukaryota</taxon>
        <taxon>Metazoa</taxon>
        <taxon>Spiralia</taxon>
        <taxon>Lophotrochozoa</taxon>
        <taxon>Mollusca</taxon>
        <taxon>Gastropoda</taxon>
        <taxon>Heterobranchia</taxon>
        <taxon>Euthyneura</taxon>
        <taxon>Panpulmonata</taxon>
        <taxon>Sacoglossa</taxon>
        <taxon>Placobranchoidea</taxon>
        <taxon>Plakobranchidae</taxon>
        <taxon>Elysia</taxon>
    </lineage>
</organism>
<evidence type="ECO:0000256" key="1">
    <source>
        <dbReference type="ARBA" id="ARBA00022527"/>
    </source>
</evidence>
<evidence type="ECO:0000256" key="4">
    <source>
        <dbReference type="ARBA" id="ARBA00022777"/>
    </source>
</evidence>
<dbReference type="Gene3D" id="1.10.510.10">
    <property type="entry name" value="Transferase(Phosphotransferase) domain 1"/>
    <property type="match status" value="1"/>
</dbReference>
<dbReference type="Pfam" id="PF00069">
    <property type="entry name" value="Pkinase"/>
    <property type="match status" value="1"/>
</dbReference>
<name>A0AAV4JF96_9GAST</name>
<keyword evidence="4 7" id="KW-0418">Kinase</keyword>
<reference evidence="7 8" key="1">
    <citation type="journal article" date="2021" name="Elife">
        <title>Chloroplast acquisition without the gene transfer in kleptoplastic sea slugs, Plakobranchus ocellatus.</title>
        <authorList>
            <person name="Maeda T."/>
            <person name="Takahashi S."/>
            <person name="Yoshida T."/>
            <person name="Shimamura S."/>
            <person name="Takaki Y."/>
            <person name="Nagai Y."/>
            <person name="Toyoda A."/>
            <person name="Suzuki Y."/>
            <person name="Arimoto A."/>
            <person name="Ishii H."/>
            <person name="Satoh N."/>
            <person name="Nishiyama T."/>
            <person name="Hasebe M."/>
            <person name="Maruyama T."/>
            <person name="Minagawa J."/>
            <person name="Obokata J."/>
            <person name="Shigenobu S."/>
        </authorList>
    </citation>
    <scope>NUCLEOTIDE SEQUENCE [LARGE SCALE GENOMIC DNA]</scope>
</reference>
<protein>
    <submittedName>
        <fullName evidence="7">cAMP-dependent protein kinase catalytic subunit</fullName>
    </submittedName>
</protein>
<dbReference type="GO" id="GO:0005524">
    <property type="term" value="F:ATP binding"/>
    <property type="evidence" value="ECO:0007669"/>
    <property type="project" value="UniProtKB-KW"/>
</dbReference>